<dbReference type="EMBL" id="CP044617">
    <property type="protein sequence ID" value="QRD91328.1"/>
    <property type="molecule type" value="Genomic_DNA"/>
</dbReference>
<reference evidence="3" key="1">
    <citation type="journal article" date="2021" name="G3 (Bethesda)">
        <title>Chromosome assembled and annotated genome sequence of Aspergillus flavus NRRL 3357.</title>
        <authorList>
            <person name="Skerker J.M."/>
            <person name="Pianalto K.M."/>
            <person name="Mondo S.J."/>
            <person name="Yang K."/>
            <person name="Arkin A.P."/>
            <person name="Keller N.P."/>
            <person name="Grigoriev I.V."/>
            <person name="Louise Glass N.L."/>
        </authorList>
    </citation>
    <scope>NUCLEOTIDE SEQUENCE [LARGE SCALE GENOMIC DNA]</scope>
    <source>
        <strain evidence="3">ATCC 200026 / FGSC A1120 / IAM 13836 / NRRL 3357 / JCM 12722 / SRRC 167</strain>
    </source>
</reference>
<keyword evidence="3" id="KW-1185">Reference proteome</keyword>
<evidence type="ECO:0000256" key="1">
    <source>
        <dbReference type="SAM" id="MobiDB-lite"/>
    </source>
</evidence>
<sequence>MSVIAFPIEAFRPWKPSQPKPIPRRRPPRAHHHKAPVPGRSSPALPNALNTLAPLHSLHSQQNNHQHPLPARPPAEVCVHGNLRSDICQSACSASGEEPVSTSGGSNELSVTELDESPVVTAMHAATSPQAQTRCGSPASDLNRLSDSVTTDISIESECSIQGVAGCRSLSENPASSTPQPPGLHEQALVPIDPVILSDEFRLESNQLYQDIGESDALWTSQQELPCLYPEPPIVPHSIFDNDHLSLRLTNENGPATHRHCGAHSRQALPDHSAESNAPSRDTRQQHCNSDINRAELHKRPSAGSDERKGRRNKRQRLEETTPSPAGSSCASLRFHFLSAPTTARLEFLSWLFEGALPRCTFEPEISSNIAPAKSTDGTRVRKQVRCATPQDADSLDNSNTREKSRKGMPWLPEEEDFLIDLRNTRGLPWSDVMKLFSDQYPGRSQGSVQVHWSTKLKKRCP</sequence>
<dbReference type="AlphaFoldDB" id="A0A7G5JPH7"/>
<evidence type="ECO:0000313" key="3">
    <source>
        <dbReference type="Proteomes" id="UP000596276"/>
    </source>
</evidence>
<feature type="region of interest" description="Disordered" evidence="1">
    <location>
        <begin position="250"/>
        <end position="330"/>
    </location>
</feature>
<feature type="compositionally biased region" description="Polar residues" evidence="1">
    <location>
        <begin position="275"/>
        <end position="292"/>
    </location>
</feature>
<feature type="region of interest" description="Disordered" evidence="1">
    <location>
        <begin position="388"/>
        <end position="408"/>
    </location>
</feature>
<accession>A0A7G5JPH7</accession>
<feature type="compositionally biased region" description="Polar residues" evidence="1">
    <location>
        <begin position="321"/>
        <end position="330"/>
    </location>
</feature>
<protein>
    <submittedName>
        <fullName evidence="2">Uncharacterized protein</fullName>
    </submittedName>
</protein>
<feature type="compositionally biased region" description="Basic residues" evidence="1">
    <location>
        <begin position="22"/>
        <end position="35"/>
    </location>
</feature>
<feature type="region of interest" description="Disordered" evidence="1">
    <location>
        <begin position="13"/>
        <end position="48"/>
    </location>
</feature>
<gene>
    <name evidence="2" type="ORF">F9C07_1840295</name>
</gene>
<name>A0A7G5JPH7_ASPFN</name>
<dbReference type="InterPro" id="IPR001005">
    <property type="entry name" value="SANT/Myb"/>
</dbReference>
<dbReference type="SUPFAM" id="SSF46689">
    <property type="entry name" value="Homeodomain-like"/>
    <property type="match status" value="1"/>
</dbReference>
<dbReference type="PROSITE" id="PS50090">
    <property type="entry name" value="MYB_LIKE"/>
    <property type="match status" value="1"/>
</dbReference>
<dbReference type="InterPro" id="IPR009057">
    <property type="entry name" value="Homeodomain-like_sf"/>
</dbReference>
<dbReference type="Gene3D" id="1.10.10.60">
    <property type="entry name" value="Homeodomain-like"/>
    <property type="match status" value="1"/>
</dbReference>
<feature type="compositionally biased region" description="Basic and acidic residues" evidence="1">
    <location>
        <begin position="293"/>
        <end position="309"/>
    </location>
</feature>
<dbReference type="OrthoDB" id="2143914at2759"/>
<dbReference type="VEuPathDB" id="FungiDB:AFLA_007607"/>
<proteinExistence type="predicted"/>
<organism evidence="2 3">
    <name type="scientific">Aspergillus flavus (strain ATCC 200026 / FGSC A1120 / IAM 13836 / NRRL 3357 / JCM 12722 / SRRC 167)</name>
    <dbReference type="NCBI Taxonomy" id="332952"/>
    <lineage>
        <taxon>Eukaryota</taxon>
        <taxon>Fungi</taxon>
        <taxon>Dikarya</taxon>
        <taxon>Ascomycota</taxon>
        <taxon>Pezizomycotina</taxon>
        <taxon>Eurotiomycetes</taxon>
        <taxon>Eurotiomycetidae</taxon>
        <taxon>Eurotiales</taxon>
        <taxon>Aspergillaceae</taxon>
        <taxon>Aspergillus</taxon>
        <taxon>Aspergillus subgen. Circumdati</taxon>
    </lineage>
</organism>
<evidence type="ECO:0000313" key="2">
    <source>
        <dbReference type="EMBL" id="QRD91328.1"/>
    </source>
</evidence>
<dbReference type="Proteomes" id="UP000596276">
    <property type="component" value="Chromosome 7"/>
</dbReference>
<dbReference type="VEuPathDB" id="FungiDB:F9C07_1840295"/>